<accession>D7BGI5</accession>
<evidence type="ECO:0000313" key="2">
    <source>
        <dbReference type="Proteomes" id="UP000001916"/>
    </source>
</evidence>
<dbReference type="STRING" id="526227.Mesil_1926"/>
<reference evidence="1 2" key="1">
    <citation type="journal article" date="2010" name="Stand. Genomic Sci.">
        <title>Complete genome sequence of Meiothermus silvanus type strain (VI-R2).</title>
        <authorList>
            <person name="Sikorski J."/>
            <person name="Tindall B.J."/>
            <person name="Lowry S."/>
            <person name="Lucas S."/>
            <person name="Nolan M."/>
            <person name="Copeland A."/>
            <person name="Glavina Del Rio T."/>
            <person name="Tice H."/>
            <person name="Cheng J.F."/>
            <person name="Han C."/>
            <person name="Pitluck S."/>
            <person name="Liolios K."/>
            <person name="Ivanova N."/>
            <person name="Mavromatis K."/>
            <person name="Mikhailova N."/>
            <person name="Pati A."/>
            <person name="Goodwin L."/>
            <person name="Chen A."/>
            <person name="Palaniappan K."/>
            <person name="Land M."/>
            <person name="Hauser L."/>
            <person name="Chang Y.J."/>
            <person name="Jeffries C.D."/>
            <person name="Rohde M."/>
            <person name="Goker M."/>
            <person name="Woyke T."/>
            <person name="Bristow J."/>
            <person name="Eisen J.A."/>
            <person name="Markowitz V."/>
            <person name="Hugenholtz P."/>
            <person name="Kyrpides N.C."/>
            <person name="Klenk H.P."/>
            <person name="Lapidus A."/>
        </authorList>
    </citation>
    <scope>NUCLEOTIDE SEQUENCE [LARGE SCALE GENOMIC DNA]</scope>
    <source>
        <strain evidence="2">ATCC 700542 / DSM 9946 / VI-R2</strain>
    </source>
</reference>
<keyword evidence="2" id="KW-1185">Reference proteome</keyword>
<proteinExistence type="predicted"/>
<dbReference type="KEGG" id="msv:Mesil_1926"/>
<dbReference type="HOGENOM" id="CLU_1330633_0_0_0"/>
<sequence length="221" mass="23942">MSFATVDELPISSGTLTVPRIGRPIAELQLAANRLLLAGESVQMRFADGTTYRMVVRRSGVRGGLVEALLVGGADRLNAWLPSRDYQGVPAALVVQDLLREAGEAAGLLELPTVFTRWVRRAGPAHEALLHVMARLPDRAWRIRADGRVWAGLEAWPAGPEGVVVEAAPARGWYDLLPLPSLEPGVLLTAQLNGEQRLLGRVERVVHQIGPRLRTAVYTGG</sequence>
<protein>
    <submittedName>
        <fullName evidence="1">Uncharacterized protein</fullName>
    </submittedName>
</protein>
<organism evidence="1 2">
    <name type="scientific">Allomeiothermus silvanus (strain ATCC 700542 / DSM 9946 / NBRC 106475 / NCIMB 13440 / VI-R2)</name>
    <name type="common">Thermus silvanus</name>
    <dbReference type="NCBI Taxonomy" id="526227"/>
    <lineage>
        <taxon>Bacteria</taxon>
        <taxon>Thermotogati</taxon>
        <taxon>Deinococcota</taxon>
        <taxon>Deinococci</taxon>
        <taxon>Thermales</taxon>
        <taxon>Thermaceae</taxon>
        <taxon>Allomeiothermus</taxon>
    </lineage>
</organism>
<dbReference type="Proteomes" id="UP000001916">
    <property type="component" value="Chromosome"/>
</dbReference>
<evidence type="ECO:0000313" key="1">
    <source>
        <dbReference type="EMBL" id="ADH63801.1"/>
    </source>
</evidence>
<dbReference type="OrthoDB" id="26472at2"/>
<name>D7BGI5_ALLS1</name>
<gene>
    <name evidence="1" type="ordered locus">Mesil_1926</name>
</gene>
<dbReference type="RefSeq" id="WP_013158355.1">
    <property type="nucleotide sequence ID" value="NC_014212.1"/>
</dbReference>
<dbReference type="EMBL" id="CP002042">
    <property type="protein sequence ID" value="ADH63801.1"/>
    <property type="molecule type" value="Genomic_DNA"/>
</dbReference>
<dbReference type="AlphaFoldDB" id="D7BGI5"/>
<dbReference type="eggNOG" id="ENOG50343PU">
    <property type="taxonomic scope" value="Bacteria"/>
</dbReference>